<evidence type="ECO:0000313" key="3">
    <source>
        <dbReference type="EMBL" id="KAL1565646.1"/>
    </source>
</evidence>
<evidence type="ECO:0000259" key="2">
    <source>
        <dbReference type="PROSITE" id="PS50011"/>
    </source>
</evidence>
<feature type="transmembrane region" description="Helical" evidence="1">
    <location>
        <begin position="196"/>
        <end position="216"/>
    </location>
</feature>
<dbReference type="InterPro" id="IPR011009">
    <property type="entry name" value="Kinase-like_dom_sf"/>
</dbReference>
<evidence type="ECO:0000313" key="4">
    <source>
        <dbReference type="Proteomes" id="UP001567538"/>
    </source>
</evidence>
<dbReference type="InterPro" id="IPR043891">
    <property type="entry name" value="SPARK"/>
</dbReference>
<comment type="caution">
    <text evidence="3">The sequence shown here is derived from an EMBL/GenBank/DDBJ whole genome shotgun (WGS) entry which is preliminary data.</text>
</comment>
<dbReference type="PROSITE" id="PS00108">
    <property type="entry name" value="PROTEIN_KINASE_ST"/>
    <property type="match status" value="1"/>
</dbReference>
<keyword evidence="3" id="KW-0418">Kinase</keyword>
<name>A0ABD1IEB1_SALDI</name>
<keyword evidence="4" id="KW-1185">Reference proteome</keyword>
<keyword evidence="1" id="KW-0472">Membrane</keyword>
<dbReference type="Gene3D" id="1.10.510.10">
    <property type="entry name" value="Transferase(Phosphotransferase) domain 1"/>
    <property type="match status" value="1"/>
</dbReference>
<evidence type="ECO:0000256" key="1">
    <source>
        <dbReference type="SAM" id="Phobius"/>
    </source>
</evidence>
<keyword evidence="1" id="KW-1133">Transmembrane helix</keyword>
<dbReference type="PROSITE" id="PS50011">
    <property type="entry name" value="PROTEIN_KINASE_DOM"/>
    <property type="match status" value="1"/>
</dbReference>
<keyword evidence="1" id="KW-0812">Transmembrane</keyword>
<dbReference type="Pfam" id="PF19160">
    <property type="entry name" value="SPARK"/>
    <property type="match status" value="1"/>
</dbReference>
<keyword evidence="3" id="KW-0808">Transferase</keyword>
<dbReference type="AlphaFoldDB" id="A0ABD1IEB1"/>
<organism evidence="3 4">
    <name type="scientific">Salvia divinorum</name>
    <name type="common">Maria pastora</name>
    <name type="synonym">Diviner's sage</name>
    <dbReference type="NCBI Taxonomy" id="28513"/>
    <lineage>
        <taxon>Eukaryota</taxon>
        <taxon>Viridiplantae</taxon>
        <taxon>Streptophyta</taxon>
        <taxon>Embryophyta</taxon>
        <taxon>Tracheophyta</taxon>
        <taxon>Spermatophyta</taxon>
        <taxon>Magnoliopsida</taxon>
        <taxon>eudicotyledons</taxon>
        <taxon>Gunneridae</taxon>
        <taxon>Pentapetalae</taxon>
        <taxon>asterids</taxon>
        <taxon>lamiids</taxon>
        <taxon>Lamiales</taxon>
        <taxon>Lamiaceae</taxon>
        <taxon>Nepetoideae</taxon>
        <taxon>Mentheae</taxon>
        <taxon>Salviinae</taxon>
        <taxon>Salvia</taxon>
        <taxon>Salvia subgen. Calosphace</taxon>
    </lineage>
</organism>
<dbReference type="GO" id="GO:0016301">
    <property type="term" value="F:kinase activity"/>
    <property type="evidence" value="ECO:0007669"/>
    <property type="project" value="UniProtKB-KW"/>
</dbReference>
<dbReference type="Gene3D" id="3.30.200.20">
    <property type="entry name" value="Phosphorylase Kinase, domain 1"/>
    <property type="match status" value="1"/>
</dbReference>
<feature type="domain" description="Protein kinase" evidence="2">
    <location>
        <begin position="257"/>
        <end position="528"/>
    </location>
</feature>
<proteinExistence type="predicted"/>
<gene>
    <name evidence="3" type="ORF">AAHA92_07832</name>
</gene>
<dbReference type="EMBL" id="JBEAFC010000003">
    <property type="protein sequence ID" value="KAL1565646.1"/>
    <property type="molecule type" value="Genomic_DNA"/>
</dbReference>
<dbReference type="InterPro" id="IPR008271">
    <property type="entry name" value="Ser/Thr_kinase_AS"/>
</dbReference>
<dbReference type="Pfam" id="PF00069">
    <property type="entry name" value="Pkinase"/>
    <property type="match status" value="1"/>
</dbReference>
<dbReference type="SUPFAM" id="SSF56112">
    <property type="entry name" value="Protein kinase-like (PK-like)"/>
    <property type="match status" value="1"/>
</dbReference>
<reference evidence="3 4" key="1">
    <citation type="submission" date="2024-06" db="EMBL/GenBank/DDBJ databases">
        <title>A chromosome level genome sequence of Diviner's sage (Salvia divinorum).</title>
        <authorList>
            <person name="Ford S.A."/>
            <person name="Ro D.-K."/>
            <person name="Ness R.W."/>
            <person name="Phillips M.A."/>
        </authorList>
    </citation>
    <scope>NUCLEOTIDE SEQUENCE [LARGE SCALE GENOMIC DNA]</scope>
    <source>
        <strain evidence="3">SAF-2024a</strain>
        <tissue evidence="3">Leaf</tissue>
    </source>
</reference>
<dbReference type="FunFam" id="1.10.510.10:FF:000530">
    <property type="entry name" value="probable receptor-like protein kinase At5g59700"/>
    <property type="match status" value="1"/>
</dbReference>
<dbReference type="InterPro" id="IPR051564">
    <property type="entry name" value="LRR_receptor-like_kinase"/>
</dbReference>
<dbReference type="Proteomes" id="UP001567538">
    <property type="component" value="Unassembled WGS sequence"/>
</dbReference>
<protein>
    <submittedName>
        <fullName evidence="3">Serine/threonine-protein kinase PBL23 isoform X1</fullName>
    </submittedName>
</protein>
<dbReference type="PANTHER" id="PTHR48055">
    <property type="entry name" value="LEUCINE-RICH REPEAT RECEPTOR PROTEIN KINASE EMS1"/>
    <property type="match status" value="1"/>
</dbReference>
<accession>A0ABD1IEB1</accession>
<dbReference type="InterPro" id="IPR000719">
    <property type="entry name" value="Prot_kinase_dom"/>
</dbReference>
<dbReference type="PANTHER" id="PTHR48055:SF9">
    <property type="entry name" value="PROTEIN KINASE DOMAIN-CONTAINING PROTEIN"/>
    <property type="match status" value="1"/>
</dbReference>
<dbReference type="SMART" id="SM00220">
    <property type="entry name" value="S_TKc"/>
    <property type="match status" value="1"/>
</dbReference>
<sequence>MHQAVLADEKQCVLDMKTPSSWNDSRVVGGNWGGFVNNNTCAQALETYLYALAKNANKTGEIFLNITQQKACLSSTNMTEKGVFTCGIERLISGRGGCSDYSVEDVVNEQATQLQNLNQGCNEECSSCLKRWEQMDFSIEEEADICRFSVLVSLTSRRASDMEWIDSIYTCLGDGIPLADEGKQEKKITLTKDLEIVAGGVGAISIAVAILCLIFFKKRAKTRPSKEIIYEGENSCWEQSSSIKISVREVHQATDNLSATNFIGQGIAGKVYKGILWNGEAVAVKHILNEGHMETFVREVRSLSHVKHPNLVQLLGHCDGEDESFLVYQLCHNGNLSEWLFGKHRLLSWIRRVEIALDCGRGLWFLHTYPEGCIVHRDVKPTNILLGSNFEAKLSDFGLSKVISMGFSHVSSEVRGTFGYVDPEYQKDRHVHSSTDVYSFGVVLLQLLSGQRVINLEVTRPVPLSKKAKNLIKGGDITEFADPKLNGEYSFEGFEMILKLALCCIGVKHQRPSMERVVSLLEEAHRISA</sequence>